<organism evidence="9 10">
    <name type="scientific">Pseudonocardia parietis</name>
    <dbReference type="NCBI Taxonomy" id="570936"/>
    <lineage>
        <taxon>Bacteria</taxon>
        <taxon>Bacillati</taxon>
        <taxon>Actinomycetota</taxon>
        <taxon>Actinomycetes</taxon>
        <taxon>Pseudonocardiales</taxon>
        <taxon>Pseudonocardiaceae</taxon>
        <taxon>Pseudonocardia</taxon>
    </lineage>
</organism>
<feature type="transmembrane region" description="Helical" evidence="8">
    <location>
        <begin position="219"/>
        <end position="241"/>
    </location>
</feature>
<feature type="transmembrane region" description="Helical" evidence="8">
    <location>
        <begin position="101"/>
        <end position="119"/>
    </location>
</feature>
<feature type="transmembrane region" description="Helical" evidence="8">
    <location>
        <begin position="330"/>
        <end position="352"/>
    </location>
</feature>
<feature type="transmembrane region" description="Helical" evidence="8">
    <location>
        <begin position="364"/>
        <end position="384"/>
    </location>
</feature>
<feature type="transmembrane region" description="Helical" evidence="8">
    <location>
        <begin position="182"/>
        <end position="198"/>
    </location>
</feature>
<feature type="transmembrane region" description="Helical" evidence="8">
    <location>
        <begin position="390"/>
        <end position="413"/>
    </location>
</feature>
<evidence type="ECO:0000256" key="2">
    <source>
        <dbReference type="ARBA" id="ARBA00022475"/>
    </source>
</evidence>
<comment type="subcellular location">
    <subcellularLocation>
        <location evidence="1">Cell membrane</location>
        <topology evidence="1">Multi-pass membrane protein</topology>
    </subcellularLocation>
</comment>
<evidence type="ECO:0000256" key="1">
    <source>
        <dbReference type="ARBA" id="ARBA00004651"/>
    </source>
</evidence>
<keyword evidence="3 8" id="KW-0812">Transmembrane</keyword>
<dbReference type="Pfam" id="PF03023">
    <property type="entry name" value="MurJ"/>
    <property type="match status" value="1"/>
</dbReference>
<name>A0ABS4VL85_9PSEU</name>
<evidence type="ECO:0000256" key="4">
    <source>
        <dbReference type="ARBA" id="ARBA00022960"/>
    </source>
</evidence>
<proteinExistence type="predicted"/>
<dbReference type="PANTHER" id="PTHR30250">
    <property type="entry name" value="PST FAMILY PREDICTED COLANIC ACID TRANSPORTER"/>
    <property type="match status" value="1"/>
</dbReference>
<feature type="transmembrane region" description="Helical" evidence="8">
    <location>
        <begin position="49"/>
        <end position="66"/>
    </location>
</feature>
<feature type="transmembrane region" description="Helical" evidence="8">
    <location>
        <begin position="158"/>
        <end position="176"/>
    </location>
</feature>
<evidence type="ECO:0000256" key="3">
    <source>
        <dbReference type="ARBA" id="ARBA00022692"/>
    </source>
</evidence>
<evidence type="ECO:0000256" key="7">
    <source>
        <dbReference type="ARBA" id="ARBA00023136"/>
    </source>
</evidence>
<evidence type="ECO:0000313" key="10">
    <source>
        <dbReference type="Proteomes" id="UP001519295"/>
    </source>
</evidence>
<dbReference type="RefSeq" id="WP_210024718.1">
    <property type="nucleotide sequence ID" value="NZ_JAGINU010000001.1"/>
</dbReference>
<dbReference type="InterPro" id="IPR050833">
    <property type="entry name" value="Poly_Biosynth_Transport"/>
</dbReference>
<feature type="transmembrane region" description="Helical" evidence="8">
    <location>
        <begin position="253"/>
        <end position="279"/>
    </location>
</feature>
<keyword evidence="10" id="KW-1185">Reference proteome</keyword>
<keyword evidence="5" id="KW-0573">Peptidoglycan synthesis</keyword>
<accession>A0ABS4VL85</accession>
<feature type="transmembrane region" description="Helical" evidence="8">
    <location>
        <begin position="446"/>
        <end position="465"/>
    </location>
</feature>
<keyword evidence="6 8" id="KW-1133">Transmembrane helix</keyword>
<gene>
    <name evidence="9" type="ORF">JOF36_000382</name>
</gene>
<evidence type="ECO:0000313" key="9">
    <source>
        <dbReference type="EMBL" id="MBP2364686.1"/>
    </source>
</evidence>
<comment type="caution">
    <text evidence="9">The sequence shown here is derived from an EMBL/GenBank/DDBJ whole genome shotgun (WGS) entry which is preliminary data.</text>
</comment>
<sequence length="482" mass="49560">MFTPVRLDDPTPTSLSRGGALAITGLAAQGILRFATSLLVGRIAGQAELGVVASAIAAATILALLWPTSTGSAASKFLARARGAGSIEEARATAAHLRRRMLATVLLLAAAAIPVWVYLDGGSLTGALAVALLTIGYSGYSFTRGVQFGTGQTTRATGWDVLCVVLGLVVLTLLLLSGVRGVALVLPLALAYGVYALAGWPFGGGGRPEPTHRRELDGFVALGAVGSLASAGFLQLSQIVARLVSGDAGAGEYAAALALATPASMLAVSLTLVLLPALSETLGRSDEKAFRTRTDHATRTLAVVVVMIFGAVALCSRLLIRVIWGADYAGAAPILAILAVAVLCTNLGVVAVNALTARSQRGMAINVAASLTGMGFGTVVWLVAAPKLGGVGVALGYLAGTFVIAAIPVVVVWRAGRHRWAGLYAKLAGGILLLVALYATQSRLVLPIWLDPAVAVVFAVVWVALNRADAARLPRPWRSRRN</sequence>
<feature type="transmembrane region" description="Helical" evidence="8">
    <location>
        <begin position="420"/>
        <end position="440"/>
    </location>
</feature>
<dbReference type="EMBL" id="JAGINU010000001">
    <property type="protein sequence ID" value="MBP2364686.1"/>
    <property type="molecule type" value="Genomic_DNA"/>
</dbReference>
<protein>
    <submittedName>
        <fullName evidence="9">Peptidoglycan lipid II flippase</fullName>
    </submittedName>
</protein>
<reference evidence="9 10" key="1">
    <citation type="submission" date="2021-03" db="EMBL/GenBank/DDBJ databases">
        <title>Sequencing the genomes of 1000 actinobacteria strains.</title>
        <authorList>
            <person name="Klenk H.-P."/>
        </authorList>
    </citation>
    <scope>NUCLEOTIDE SEQUENCE [LARGE SCALE GENOMIC DNA]</scope>
    <source>
        <strain evidence="9 10">DSM 45256</strain>
    </source>
</reference>
<dbReference type="InterPro" id="IPR004268">
    <property type="entry name" value="MurJ"/>
</dbReference>
<evidence type="ECO:0000256" key="8">
    <source>
        <dbReference type="SAM" id="Phobius"/>
    </source>
</evidence>
<dbReference type="PANTHER" id="PTHR30250:SF26">
    <property type="entry name" value="PSMA PROTEIN"/>
    <property type="match status" value="1"/>
</dbReference>
<dbReference type="Proteomes" id="UP001519295">
    <property type="component" value="Unassembled WGS sequence"/>
</dbReference>
<keyword evidence="4" id="KW-0133">Cell shape</keyword>
<evidence type="ECO:0000256" key="5">
    <source>
        <dbReference type="ARBA" id="ARBA00022984"/>
    </source>
</evidence>
<evidence type="ECO:0000256" key="6">
    <source>
        <dbReference type="ARBA" id="ARBA00022989"/>
    </source>
</evidence>
<keyword evidence="2" id="KW-1003">Cell membrane</keyword>
<feature type="transmembrane region" description="Helical" evidence="8">
    <location>
        <begin position="125"/>
        <end position="146"/>
    </location>
</feature>
<keyword evidence="7 8" id="KW-0472">Membrane</keyword>
<feature type="transmembrane region" description="Helical" evidence="8">
    <location>
        <begin position="300"/>
        <end position="324"/>
    </location>
</feature>